<accession>A0A438FTS3</accession>
<evidence type="ECO:0000313" key="2">
    <source>
        <dbReference type="Proteomes" id="UP000288805"/>
    </source>
</evidence>
<dbReference type="PANTHER" id="PTHR33223">
    <property type="entry name" value="CCHC-TYPE DOMAIN-CONTAINING PROTEIN"/>
    <property type="match status" value="1"/>
</dbReference>
<comment type="caution">
    <text evidence="1">The sequence shown here is derived from an EMBL/GenBank/DDBJ whole genome shotgun (WGS) entry which is preliminary data.</text>
</comment>
<gene>
    <name evidence="1" type="ORF">CK203_060592</name>
</gene>
<proteinExistence type="predicted"/>
<reference evidence="1 2" key="1">
    <citation type="journal article" date="2018" name="PLoS Genet.">
        <title>Population sequencing reveals clonal diversity and ancestral inbreeding in the grapevine cultivar Chardonnay.</title>
        <authorList>
            <person name="Roach M.J."/>
            <person name="Johnson D.L."/>
            <person name="Bohlmann J."/>
            <person name="van Vuuren H.J."/>
            <person name="Jones S.J."/>
            <person name="Pretorius I.S."/>
            <person name="Schmidt S.A."/>
            <person name="Borneman A.R."/>
        </authorList>
    </citation>
    <scope>NUCLEOTIDE SEQUENCE [LARGE SCALE GENOMIC DNA]</scope>
    <source>
        <strain evidence="2">cv. Chardonnay</strain>
        <tissue evidence="1">Leaf</tissue>
    </source>
</reference>
<sequence>MDTQQSRHVVLEDTPSDLVTPLVLPIQMPATQTLPTVLHDHAAVIPPMVTPVTVIEDPRSRMDRLERMIGQMRDPDEMVPWDDLDDVPVATLPVVAHFVPIVIERHDAEMVRFIRDISSENLEDLAQEFLRQYSFSGDTSVTRRELEFLRQGSDEPISSFISSWREKAAEMIERPTERDQMGMFFRSLHPRYYSFSGTEGESVVGYLRAMEIPRSDFPPLQHHHPHPVQQYPSTHPHAVTVRPSFQFQRPQTSIPRHEQSTGFLVPLAPRPLPSTLPPRFRAHEFCAFHQMAGHRTDYCASLRHTIQDLIDSGVVSFLVSATDTDLGPDMTAVSFLAYSTHAVPPPSGLYHHILDTRALIFTGHFDTLLVYFGTTLVLDSFNVVTGPRADIDDDDGFDTRVERIELILSEHPSSSRGAPGVAMPSLPHLTSPTFVTLGASHPRPRSHSVLQQHSSSISLATSTRPPPQFQGPPVITVPHERLHPRRRCQRHFSDLGAPLSKVFETLQAMGFLAPLAPRALPDPMPPQFRLDLYCMYHQSVGHHTDRCTALRHAIQDIVDSGTFGDPQSDMFPIPTSAHAMHADAPSPVVPDLIYLGD</sequence>
<dbReference type="PANTHER" id="PTHR33223:SF8">
    <property type="entry name" value="OS04G0172440 PROTEIN"/>
    <property type="match status" value="1"/>
</dbReference>
<organism evidence="1 2">
    <name type="scientific">Vitis vinifera</name>
    <name type="common">Grape</name>
    <dbReference type="NCBI Taxonomy" id="29760"/>
    <lineage>
        <taxon>Eukaryota</taxon>
        <taxon>Viridiplantae</taxon>
        <taxon>Streptophyta</taxon>
        <taxon>Embryophyta</taxon>
        <taxon>Tracheophyta</taxon>
        <taxon>Spermatophyta</taxon>
        <taxon>Magnoliopsida</taxon>
        <taxon>eudicotyledons</taxon>
        <taxon>Gunneridae</taxon>
        <taxon>Pentapetalae</taxon>
        <taxon>rosids</taxon>
        <taxon>Vitales</taxon>
        <taxon>Vitaceae</taxon>
        <taxon>Viteae</taxon>
        <taxon>Vitis</taxon>
    </lineage>
</organism>
<evidence type="ECO:0000313" key="1">
    <source>
        <dbReference type="EMBL" id="RVW63356.1"/>
    </source>
</evidence>
<dbReference type="AlphaFoldDB" id="A0A438FTS3"/>
<name>A0A438FTS3_VITVI</name>
<dbReference type="EMBL" id="QGNW01000742">
    <property type="protein sequence ID" value="RVW63356.1"/>
    <property type="molecule type" value="Genomic_DNA"/>
</dbReference>
<evidence type="ECO:0008006" key="3">
    <source>
        <dbReference type="Google" id="ProtNLM"/>
    </source>
</evidence>
<protein>
    <recommendedName>
        <fullName evidence="3">Retrotransposon gag domain-containing protein</fullName>
    </recommendedName>
</protein>
<dbReference type="Proteomes" id="UP000288805">
    <property type="component" value="Unassembled WGS sequence"/>
</dbReference>